<reference evidence="3 4" key="1">
    <citation type="submission" date="2019-08" db="EMBL/GenBank/DDBJ databases">
        <authorList>
            <person name="Hu J."/>
        </authorList>
    </citation>
    <scope>NUCLEOTIDE SEQUENCE [LARGE SCALE GENOMIC DNA]</scope>
    <source>
        <strain evidence="3 4">NEAU-184</strain>
    </source>
</reference>
<dbReference type="Proteomes" id="UP000325243">
    <property type="component" value="Unassembled WGS sequence"/>
</dbReference>
<organism evidence="3 4">
    <name type="scientific">Agromyces mariniharenae</name>
    <dbReference type="NCBI Taxonomy" id="2604423"/>
    <lineage>
        <taxon>Bacteria</taxon>
        <taxon>Bacillati</taxon>
        <taxon>Actinomycetota</taxon>
        <taxon>Actinomycetes</taxon>
        <taxon>Micrococcales</taxon>
        <taxon>Microbacteriaceae</taxon>
        <taxon>Agromyces</taxon>
    </lineage>
</organism>
<dbReference type="AlphaFoldDB" id="A0A5S4VCR2"/>
<protein>
    <submittedName>
        <fullName evidence="3">General stress protein</fullName>
    </submittedName>
</protein>
<evidence type="ECO:0000256" key="1">
    <source>
        <dbReference type="SAM" id="MobiDB-lite"/>
    </source>
</evidence>
<dbReference type="Pfam" id="PF16242">
    <property type="entry name" value="Pyrid_ox_like"/>
    <property type="match status" value="1"/>
</dbReference>
<feature type="domain" description="General stress protein FMN-binding split barrel" evidence="2">
    <location>
        <begin position="40"/>
        <end position="186"/>
    </location>
</feature>
<dbReference type="InterPro" id="IPR052917">
    <property type="entry name" value="Stress-Dev_Protein"/>
</dbReference>
<evidence type="ECO:0000313" key="4">
    <source>
        <dbReference type="Proteomes" id="UP000325243"/>
    </source>
</evidence>
<dbReference type="Gene3D" id="2.30.110.10">
    <property type="entry name" value="Electron Transport, Fmn-binding Protein, Chain A"/>
    <property type="match status" value="1"/>
</dbReference>
<gene>
    <name evidence="3" type="ORF">FYC51_12790</name>
</gene>
<feature type="region of interest" description="Disordered" evidence="1">
    <location>
        <begin position="1"/>
        <end position="40"/>
    </location>
</feature>
<evidence type="ECO:0000259" key="2">
    <source>
        <dbReference type="Pfam" id="PF16242"/>
    </source>
</evidence>
<keyword evidence="4" id="KW-1185">Reference proteome</keyword>
<name>A0A5S4VCR2_9MICO</name>
<feature type="compositionally biased region" description="Basic and acidic residues" evidence="1">
    <location>
        <begin position="1"/>
        <end position="21"/>
    </location>
</feature>
<proteinExistence type="predicted"/>
<accession>A0A5S4VCR2</accession>
<comment type="caution">
    <text evidence="3">The sequence shown here is derived from an EMBL/GenBank/DDBJ whole genome shotgun (WGS) entry which is preliminary data.</text>
</comment>
<dbReference type="PANTHER" id="PTHR34818">
    <property type="entry name" value="PROTEIN BLI-3"/>
    <property type="match status" value="1"/>
</dbReference>
<dbReference type="InterPro" id="IPR038725">
    <property type="entry name" value="YdaG_split_barrel_FMN-bd"/>
</dbReference>
<dbReference type="EMBL" id="VSSB01000001">
    <property type="protein sequence ID" value="TYL54420.1"/>
    <property type="molecule type" value="Genomic_DNA"/>
</dbReference>
<dbReference type="PANTHER" id="PTHR34818:SF1">
    <property type="entry name" value="PROTEIN BLI-3"/>
    <property type="match status" value="1"/>
</dbReference>
<dbReference type="InterPro" id="IPR012349">
    <property type="entry name" value="Split_barrel_FMN-bd"/>
</dbReference>
<sequence length="195" mass="21151">MSDRMDEIRDDRAADRAEAERTPAAVTRAELADPPPDSEDERELITKLVTGADTALLTSRGADGTLHARPLAVLQKDFDGIVRFLVQHPSEKTLEIEADPVVNVSFASRHGYLSIAGRASVVRDDALVDELWNPAAEAWFPQGRDDPRIAVVEVAGDGAEYWAKTEPGVFSLVKAAAAIVTRRPPDIGENRSVAL</sequence>
<dbReference type="RefSeq" id="WP_148733951.1">
    <property type="nucleotide sequence ID" value="NZ_VSSB01000001.1"/>
</dbReference>
<evidence type="ECO:0000313" key="3">
    <source>
        <dbReference type="EMBL" id="TYL54420.1"/>
    </source>
</evidence>
<dbReference type="SUPFAM" id="SSF50475">
    <property type="entry name" value="FMN-binding split barrel"/>
    <property type="match status" value="1"/>
</dbReference>